<name>A0A6L2J8V2_TANCI</name>
<protein>
    <submittedName>
        <fullName evidence="1">Uncharacterized protein</fullName>
    </submittedName>
</protein>
<comment type="caution">
    <text evidence="1">The sequence shown here is derived from an EMBL/GenBank/DDBJ whole genome shotgun (WGS) entry which is preliminary data.</text>
</comment>
<evidence type="ECO:0000313" key="1">
    <source>
        <dbReference type="EMBL" id="GEU32435.1"/>
    </source>
</evidence>
<organism evidence="1">
    <name type="scientific">Tanacetum cinerariifolium</name>
    <name type="common">Dalmatian daisy</name>
    <name type="synonym">Chrysanthemum cinerariifolium</name>
    <dbReference type="NCBI Taxonomy" id="118510"/>
    <lineage>
        <taxon>Eukaryota</taxon>
        <taxon>Viridiplantae</taxon>
        <taxon>Streptophyta</taxon>
        <taxon>Embryophyta</taxon>
        <taxon>Tracheophyta</taxon>
        <taxon>Spermatophyta</taxon>
        <taxon>Magnoliopsida</taxon>
        <taxon>eudicotyledons</taxon>
        <taxon>Gunneridae</taxon>
        <taxon>Pentapetalae</taxon>
        <taxon>asterids</taxon>
        <taxon>campanulids</taxon>
        <taxon>Asterales</taxon>
        <taxon>Asteraceae</taxon>
        <taxon>Asteroideae</taxon>
        <taxon>Anthemideae</taxon>
        <taxon>Anthemidinae</taxon>
        <taxon>Tanacetum</taxon>
    </lineage>
</organism>
<proteinExistence type="predicted"/>
<dbReference type="AlphaFoldDB" id="A0A6L2J8V2"/>
<dbReference type="EMBL" id="BKCJ010000354">
    <property type="protein sequence ID" value="GEU32435.1"/>
    <property type="molecule type" value="Genomic_DNA"/>
</dbReference>
<gene>
    <name evidence="1" type="ORF">Tci_004413</name>
</gene>
<sequence length="80" mass="9168">MKFKPLDTAAVLEPRVTGEGASRVQIIRRVPTQVKNCTILIRFFTASFKTLEAHSAAIDVIYMVLWDFLIRRTHIPKLRA</sequence>
<reference evidence="1" key="1">
    <citation type="journal article" date="2019" name="Sci. Rep.">
        <title>Draft genome of Tanacetum cinerariifolium, the natural source of mosquito coil.</title>
        <authorList>
            <person name="Yamashiro T."/>
            <person name="Shiraishi A."/>
            <person name="Satake H."/>
            <person name="Nakayama K."/>
        </authorList>
    </citation>
    <scope>NUCLEOTIDE SEQUENCE</scope>
</reference>
<accession>A0A6L2J8V2</accession>